<dbReference type="RefSeq" id="WP_245092169.1">
    <property type="nucleotide sequence ID" value="NZ_CP095053.1"/>
</dbReference>
<dbReference type="AlphaFoldDB" id="A0A8T9SU44"/>
<dbReference type="KEGG" id="haei:MUN82_16345"/>
<dbReference type="GO" id="GO:0015288">
    <property type="term" value="F:porin activity"/>
    <property type="evidence" value="ECO:0007669"/>
    <property type="project" value="InterPro"/>
</dbReference>
<evidence type="ECO:0000313" key="5">
    <source>
        <dbReference type="Proteomes" id="UP000829925"/>
    </source>
</evidence>
<evidence type="ECO:0000256" key="3">
    <source>
        <dbReference type="SAM" id="MobiDB-lite"/>
    </source>
</evidence>
<organism evidence="4 5">
    <name type="scientific">Hymenobacter aerilatus</name>
    <dbReference type="NCBI Taxonomy" id="2932251"/>
    <lineage>
        <taxon>Bacteria</taxon>
        <taxon>Pseudomonadati</taxon>
        <taxon>Bacteroidota</taxon>
        <taxon>Cytophagia</taxon>
        <taxon>Cytophagales</taxon>
        <taxon>Hymenobacteraceae</taxon>
        <taxon>Hymenobacter</taxon>
    </lineage>
</organism>
<feature type="compositionally biased region" description="Low complexity" evidence="3">
    <location>
        <begin position="66"/>
        <end position="75"/>
    </location>
</feature>
<dbReference type="Proteomes" id="UP000829925">
    <property type="component" value="Chromosome"/>
</dbReference>
<dbReference type="InterPro" id="IPR007049">
    <property type="entry name" value="Carb-sel_porin_OprB"/>
</dbReference>
<sequence length="506" mass="55308">MGHNPDTVGTGIPPKIHAFHTQRPAASQTFSSPNSPFPMRTSLRLPLLALVCVPFVSQAQTVPGQSTTPATSTVPAAPPIGPDARPAPDSTQRSGWSLHFQQTVITQWHANFAAPYTGEFSLQPREKAKTSLTSTAFIGRRLWKGASIYFNPELAGGSGLSAARGIAGFTNGETFRIGDPAPKLYVARLFFRQVWALSDSRQGTSQTVNDDGPNQVAGPVPDHFLALNVGKFSLSDYFDQNSYSHDPRTQFFNWALMSAGAWDYPANTRGYTISGVLEYVTPELAIRAASALTPTEANGPTLNFHYGRAHSETLELTHIYNLRGHVGTVRLLGFRTVAGMGDYRTATQRPDVDIAQTRQAGRTKTGVGLNAEQHISDDLGLFARVSYNDGRRETWAFTEIDRSASLGAVSAGSRWHRPDDRLGVAVLANGLSQPHREYLAAGGYGFIIGDGRLNYRPEYIGEAYYSFNFTRQHATISPDYQFVLHPAYNRDRGPVHVLAVRAHVAF</sequence>
<feature type="region of interest" description="Disordered" evidence="3">
    <location>
        <begin position="61"/>
        <end position="94"/>
    </location>
</feature>
<keyword evidence="5" id="KW-1185">Reference proteome</keyword>
<accession>A0A8T9SU44</accession>
<gene>
    <name evidence="4" type="ORF">MUN82_16345</name>
</gene>
<protein>
    <submittedName>
        <fullName evidence="4">Carbohydrate porin</fullName>
    </submittedName>
</protein>
<dbReference type="Gene3D" id="2.40.160.180">
    <property type="entry name" value="Carbohydrate-selective porin OprB"/>
    <property type="match status" value="1"/>
</dbReference>
<proteinExistence type="inferred from homology"/>
<evidence type="ECO:0000313" key="4">
    <source>
        <dbReference type="EMBL" id="UOR04504.1"/>
    </source>
</evidence>
<reference evidence="4 5" key="1">
    <citation type="submission" date="2022-04" db="EMBL/GenBank/DDBJ databases">
        <title>Hymenobacter sp. isolated from the air.</title>
        <authorList>
            <person name="Won M."/>
            <person name="Lee C.-M."/>
            <person name="Woen H.-Y."/>
            <person name="Kwon S.-W."/>
        </authorList>
    </citation>
    <scope>NUCLEOTIDE SEQUENCE [LARGE SCALE GENOMIC DNA]</scope>
    <source>
        <strain evidence="5">5413 J-13</strain>
    </source>
</reference>
<dbReference type="Pfam" id="PF04966">
    <property type="entry name" value="OprB"/>
    <property type="match status" value="1"/>
</dbReference>
<evidence type="ECO:0000256" key="2">
    <source>
        <dbReference type="RuleBase" id="RU363072"/>
    </source>
</evidence>
<dbReference type="EMBL" id="CP095053">
    <property type="protein sequence ID" value="UOR04504.1"/>
    <property type="molecule type" value="Genomic_DNA"/>
</dbReference>
<dbReference type="GO" id="GO:0008643">
    <property type="term" value="P:carbohydrate transport"/>
    <property type="evidence" value="ECO:0007669"/>
    <property type="project" value="InterPro"/>
</dbReference>
<dbReference type="GO" id="GO:0016020">
    <property type="term" value="C:membrane"/>
    <property type="evidence" value="ECO:0007669"/>
    <property type="project" value="InterPro"/>
</dbReference>
<name>A0A8T9SU44_9BACT</name>
<evidence type="ECO:0000256" key="1">
    <source>
        <dbReference type="ARBA" id="ARBA00008769"/>
    </source>
</evidence>
<dbReference type="InterPro" id="IPR038673">
    <property type="entry name" value="OprB_sf"/>
</dbReference>
<comment type="similarity">
    <text evidence="1 2">Belongs to the OprB family.</text>
</comment>